<feature type="region of interest" description="Disordered" evidence="1">
    <location>
        <begin position="74"/>
        <end position="95"/>
    </location>
</feature>
<dbReference type="EMBL" id="AKCU01000355">
    <property type="protein sequence ID" value="EKV12325.1"/>
    <property type="molecule type" value="Genomic_DNA"/>
</dbReference>
<organism evidence="2 3">
    <name type="scientific">Penicillium digitatum (strain Pd1 / CECT 20795)</name>
    <name type="common">Green mold</name>
    <dbReference type="NCBI Taxonomy" id="1170230"/>
    <lineage>
        <taxon>Eukaryota</taxon>
        <taxon>Fungi</taxon>
        <taxon>Dikarya</taxon>
        <taxon>Ascomycota</taxon>
        <taxon>Pezizomycotina</taxon>
        <taxon>Eurotiomycetes</taxon>
        <taxon>Eurotiomycetidae</taxon>
        <taxon>Eurotiales</taxon>
        <taxon>Aspergillaceae</taxon>
        <taxon>Penicillium</taxon>
    </lineage>
</organism>
<protein>
    <submittedName>
        <fullName evidence="2">Uncharacterized protein</fullName>
    </submittedName>
</protein>
<dbReference type="VEuPathDB" id="FungiDB:PDIP_52820"/>
<dbReference type="AlphaFoldDB" id="K9FRN1"/>
<dbReference type="KEGG" id="pdp:PDIP_52820"/>
<feature type="compositionally biased region" description="Polar residues" evidence="1">
    <location>
        <begin position="77"/>
        <end position="95"/>
    </location>
</feature>
<gene>
    <name evidence="2" type="ORF">PDIP_52820</name>
</gene>
<evidence type="ECO:0000313" key="3">
    <source>
        <dbReference type="Proteomes" id="UP000009886"/>
    </source>
</evidence>
<evidence type="ECO:0000256" key="1">
    <source>
        <dbReference type="SAM" id="MobiDB-lite"/>
    </source>
</evidence>
<dbReference type="Proteomes" id="UP000009886">
    <property type="component" value="Unassembled WGS sequence"/>
</dbReference>
<name>K9FRN1_PEND1</name>
<sequence>MYTKSKQACKLWVRQQIKQLLDQSPFEENRSVSSTVTGQTTVPIHEKPVSFVPDYYVQGAGLLRGRVKCRDNKQVGKWSSDTNQDDSQPCIFLSS</sequence>
<comment type="caution">
    <text evidence="2">The sequence shown here is derived from an EMBL/GenBank/DDBJ whole genome shotgun (WGS) entry which is preliminary data.</text>
</comment>
<reference evidence="3" key="1">
    <citation type="journal article" date="2012" name="BMC Genomics">
        <title>Genome sequence of the necrotrophic fungus Penicillium digitatum, the main postharvest pathogen of citrus.</title>
        <authorList>
            <person name="Marcet-Houben M."/>
            <person name="Ballester A.-R."/>
            <person name="de la Fuente B."/>
            <person name="Harries E."/>
            <person name="Marcos J.F."/>
            <person name="Gonzalez-Candelas L."/>
            <person name="Gabaldon T."/>
        </authorList>
    </citation>
    <scope>NUCLEOTIDE SEQUENCE [LARGE SCALE GENOMIC DNA]</scope>
    <source>
        <strain evidence="3">Pd1 / CECT 20795</strain>
    </source>
</reference>
<proteinExistence type="predicted"/>
<dbReference type="HOGENOM" id="CLU_2373436_0_0_1"/>
<dbReference type="OrthoDB" id="439921at2759"/>
<accession>K9FRN1</accession>
<evidence type="ECO:0000313" key="2">
    <source>
        <dbReference type="EMBL" id="EKV12325.1"/>
    </source>
</evidence>